<dbReference type="GO" id="GO:0000978">
    <property type="term" value="F:RNA polymerase II cis-regulatory region sequence-specific DNA binding"/>
    <property type="evidence" value="ECO:0007669"/>
    <property type="project" value="TreeGrafter"/>
</dbReference>
<dbReference type="InterPro" id="IPR036236">
    <property type="entry name" value="Znf_C2H2_sf"/>
</dbReference>
<dbReference type="GO" id="GO:0000981">
    <property type="term" value="F:DNA-binding transcription factor activity, RNA polymerase II-specific"/>
    <property type="evidence" value="ECO:0007669"/>
    <property type="project" value="TreeGrafter"/>
</dbReference>
<dbReference type="SMART" id="SM00355">
    <property type="entry name" value="ZnF_C2H2"/>
    <property type="match status" value="2"/>
</dbReference>
<keyword evidence="10" id="KW-1185">Reference proteome</keyword>
<dbReference type="Pfam" id="PF13465">
    <property type="entry name" value="zf-H2C2_2"/>
    <property type="match status" value="1"/>
</dbReference>
<evidence type="ECO:0000256" key="3">
    <source>
        <dbReference type="ARBA" id="ARBA00022737"/>
    </source>
</evidence>
<dbReference type="PROSITE" id="PS50157">
    <property type="entry name" value="ZINC_FINGER_C2H2_2"/>
    <property type="match status" value="2"/>
</dbReference>
<keyword evidence="6" id="KW-0539">Nucleus</keyword>
<sequence length="100" mass="11732">MNSSYLLKHQRAHMGERPYNCLECGKHFSNFSYLISHRRIHTGERPYKCPDCGKSFSSDLISHRRIHTGERPYKCSVWKELQPEIKPHHTSENPHGSKTL</sequence>
<evidence type="ECO:0000256" key="4">
    <source>
        <dbReference type="ARBA" id="ARBA00022771"/>
    </source>
</evidence>
<feature type="domain" description="C2H2-type" evidence="8">
    <location>
        <begin position="47"/>
        <end position="72"/>
    </location>
</feature>
<dbReference type="InterPro" id="IPR013087">
    <property type="entry name" value="Znf_C2H2_type"/>
</dbReference>
<proteinExistence type="predicted"/>
<evidence type="ECO:0000256" key="5">
    <source>
        <dbReference type="ARBA" id="ARBA00022833"/>
    </source>
</evidence>
<dbReference type="Gene3D" id="3.30.160.60">
    <property type="entry name" value="Classic Zinc Finger"/>
    <property type="match status" value="2"/>
</dbReference>
<feature type="domain" description="C2H2-type" evidence="8">
    <location>
        <begin position="19"/>
        <end position="46"/>
    </location>
</feature>
<dbReference type="PROSITE" id="PS00028">
    <property type="entry name" value="ZINC_FINGER_C2H2_1"/>
    <property type="match status" value="1"/>
</dbReference>
<dbReference type="PANTHER" id="PTHR23226">
    <property type="entry name" value="ZINC FINGER AND SCAN DOMAIN-CONTAINING"/>
    <property type="match status" value="1"/>
</dbReference>
<evidence type="ECO:0000256" key="7">
    <source>
        <dbReference type="PROSITE-ProRule" id="PRU00042"/>
    </source>
</evidence>
<accession>A0A452GX35</accession>
<evidence type="ECO:0000256" key="1">
    <source>
        <dbReference type="ARBA" id="ARBA00004123"/>
    </source>
</evidence>
<evidence type="ECO:0000313" key="9">
    <source>
        <dbReference type="Ensembl" id="ENSGAGP00000006598.1"/>
    </source>
</evidence>
<keyword evidence="4 7" id="KW-0863">Zinc-finger</keyword>
<evidence type="ECO:0000259" key="8">
    <source>
        <dbReference type="PROSITE" id="PS50157"/>
    </source>
</evidence>
<evidence type="ECO:0000256" key="2">
    <source>
        <dbReference type="ARBA" id="ARBA00022723"/>
    </source>
</evidence>
<dbReference type="GO" id="GO:0005634">
    <property type="term" value="C:nucleus"/>
    <property type="evidence" value="ECO:0007669"/>
    <property type="project" value="UniProtKB-SubCell"/>
</dbReference>
<dbReference type="SUPFAM" id="SSF57667">
    <property type="entry name" value="beta-beta-alpha zinc fingers"/>
    <property type="match status" value="2"/>
</dbReference>
<reference evidence="9" key="3">
    <citation type="submission" date="2025-09" db="UniProtKB">
        <authorList>
            <consortium name="Ensembl"/>
        </authorList>
    </citation>
    <scope>IDENTIFICATION</scope>
</reference>
<evidence type="ECO:0000256" key="6">
    <source>
        <dbReference type="ARBA" id="ARBA00023242"/>
    </source>
</evidence>
<evidence type="ECO:0000313" key="10">
    <source>
        <dbReference type="Proteomes" id="UP000291020"/>
    </source>
</evidence>
<keyword evidence="5" id="KW-0862">Zinc</keyword>
<reference evidence="9" key="2">
    <citation type="submission" date="2025-08" db="UniProtKB">
        <authorList>
            <consortium name="Ensembl"/>
        </authorList>
    </citation>
    <scope>IDENTIFICATION</scope>
</reference>
<reference evidence="10" key="1">
    <citation type="journal article" date="2017" name="PLoS ONE">
        <title>The Agassiz's desert tortoise genome provides a resource for the conservation of a threatened species.</title>
        <authorList>
            <person name="Tollis M."/>
            <person name="DeNardo D.F."/>
            <person name="Cornelius J.A."/>
            <person name="Dolby G.A."/>
            <person name="Edwards T."/>
            <person name="Henen B.T."/>
            <person name="Karl A.E."/>
            <person name="Murphy R.W."/>
            <person name="Kusumi K."/>
        </authorList>
    </citation>
    <scope>NUCLEOTIDE SEQUENCE [LARGE SCALE GENOMIC DNA]</scope>
</reference>
<dbReference type="GO" id="GO:0008270">
    <property type="term" value="F:zinc ion binding"/>
    <property type="evidence" value="ECO:0007669"/>
    <property type="project" value="UniProtKB-KW"/>
</dbReference>
<dbReference type="PANTHER" id="PTHR23226:SF416">
    <property type="entry name" value="FI01424P"/>
    <property type="match status" value="1"/>
</dbReference>
<comment type="subcellular location">
    <subcellularLocation>
        <location evidence="1">Nucleus</location>
    </subcellularLocation>
</comment>
<protein>
    <recommendedName>
        <fullName evidence="8">C2H2-type domain-containing protein</fullName>
    </recommendedName>
</protein>
<keyword evidence="3" id="KW-0677">Repeat</keyword>
<dbReference type="AlphaFoldDB" id="A0A452GX35"/>
<dbReference type="Proteomes" id="UP000291020">
    <property type="component" value="Unassembled WGS sequence"/>
</dbReference>
<organism evidence="9 10">
    <name type="scientific">Gopherus agassizii</name>
    <name type="common">Agassiz's desert tortoise</name>
    <dbReference type="NCBI Taxonomy" id="38772"/>
    <lineage>
        <taxon>Eukaryota</taxon>
        <taxon>Metazoa</taxon>
        <taxon>Chordata</taxon>
        <taxon>Craniata</taxon>
        <taxon>Vertebrata</taxon>
        <taxon>Euteleostomi</taxon>
        <taxon>Archelosauria</taxon>
        <taxon>Testudinata</taxon>
        <taxon>Testudines</taxon>
        <taxon>Cryptodira</taxon>
        <taxon>Durocryptodira</taxon>
        <taxon>Testudinoidea</taxon>
        <taxon>Testudinidae</taxon>
        <taxon>Gopherus</taxon>
    </lineage>
</organism>
<dbReference type="Ensembl" id="ENSGAGT00000007672.1">
    <property type="protein sequence ID" value="ENSGAGP00000006598.1"/>
    <property type="gene ID" value="ENSGAGG00000005335.1"/>
</dbReference>
<dbReference type="STRING" id="38772.ENSGAGP00000006598"/>
<name>A0A452GX35_9SAUR</name>
<keyword evidence="2" id="KW-0479">Metal-binding</keyword>